<evidence type="ECO:0000256" key="5">
    <source>
        <dbReference type="ARBA" id="ARBA00025986"/>
    </source>
</evidence>
<dbReference type="SUPFAM" id="SSF47144">
    <property type="entry name" value="HSC20 (HSCB), C-terminal oligomerisation domain"/>
    <property type="match status" value="1"/>
</dbReference>
<feature type="domain" description="J" evidence="8">
    <location>
        <begin position="2"/>
        <end position="74"/>
    </location>
</feature>
<dbReference type="Proteomes" id="UP000298791">
    <property type="component" value="Chromosome"/>
</dbReference>
<evidence type="ECO:0000313" key="10">
    <source>
        <dbReference type="Proteomes" id="UP000298791"/>
    </source>
</evidence>
<accession>A0A4D6XX82</accession>
<dbReference type="PANTHER" id="PTHR14021:SF15">
    <property type="entry name" value="IRON-SULFUR CLUSTER CO-CHAPERONE PROTEIN HSCB"/>
    <property type="match status" value="1"/>
</dbReference>
<organism evidence="9 10">
    <name type="scientific">Buchnera aphidicola</name>
    <name type="common">Aphis nerii</name>
    <dbReference type="NCBI Taxonomy" id="1241835"/>
    <lineage>
        <taxon>Bacteria</taxon>
        <taxon>Pseudomonadati</taxon>
        <taxon>Pseudomonadota</taxon>
        <taxon>Gammaproteobacteria</taxon>
        <taxon>Enterobacterales</taxon>
        <taxon>Erwiniaceae</taxon>
        <taxon>Buchnera</taxon>
    </lineage>
</organism>
<evidence type="ECO:0000256" key="2">
    <source>
        <dbReference type="ARBA" id="ARBA00017570"/>
    </source>
</evidence>
<dbReference type="PANTHER" id="PTHR14021">
    <property type="entry name" value="IRON-SULFUR CLUSTER CO-CHAPERONE PROTEIN HSCB"/>
    <property type="match status" value="1"/>
</dbReference>
<dbReference type="NCBIfam" id="TIGR00714">
    <property type="entry name" value="hscB"/>
    <property type="match status" value="1"/>
</dbReference>
<dbReference type="AlphaFoldDB" id="A0A4D6XX82"/>
<evidence type="ECO:0000256" key="3">
    <source>
        <dbReference type="ARBA" id="ARBA00023186"/>
    </source>
</evidence>
<gene>
    <name evidence="7 9" type="primary">hscB</name>
    <name evidence="9" type="ORF">D9V64_03080</name>
</gene>
<reference evidence="9 10" key="1">
    <citation type="submission" date="2018-12" db="EMBL/GenBank/DDBJ databases">
        <authorList>
            <person name="Chong R.A."/>
        </authorList>
    </citation>
    <scope>NUCLEOTIDE SEQUENCE [LARGE SCALE GENOMIC DNA]</scope>
    <source>
        <strain evidence="9 10">Ane</strain>
    </source>
</reference>
<dbReference type="HAMAP" id="MF_00682">
    <property type="entry name" value="HscB"/>
    <property type="match status" value="1"/>
</dbReference>
<dbReference type="InterPro" id="IPR009073">
    <property type="entry name" value="HscB_oligo_C"/>
</dbReference>
<dbReference type="Pfam" id="PF00226">
    <property type="entry name" value="DnaJ"/>
    <property type="match status" value="1"/>
</dbReference>
<dbReference type="InterPro" id="IPR001623">
    <property type="entry name" value="DnaJ_domain"/>
</dbReference>
<dbReference type="GO" id="GO:0001671">
    <property type="term" value="F:ATPase activator activity"/>
    <property type="evidence" value="ECO:0007669"/>
    <property type="project" value="InterPro"/>
</dbReference>
<comment type="function">
    <text evidence="4 7">Co-chaperone involved in the maturation of iron-sulfur cluster-containing proteins. Seems to help targeting proteins to be folded toward HscA.</text>
</comment>
<evidence type="ECO:0000256" key="4">
    <source>
        <dbReference type="ARBA" id="ARBA00025596"/>
    </source>
</evidence>
<sequence>MDYFTLFKLPKQFNINKDLLNKNFYKLQLKFHPDLFINDSVSKKKQVLEKSIEINNGYKILEDSLSRSIYLLSLNGIKINQENLLSENQCFLKKYFFLYEEMEILKKKNNSKINYFNDFLKKIENEIKNCENKINNNFYNKHWNKIIDEISQLFFLTKIKKKFKNDNFCLN</sequence>
<dbReference type="Gene3D" id="1.10.287.110">
    <property type="entry name" value="DnaJ domain"/>
    <property type="match status" value="1"/>
</dbReference>
<dbReference type="GO" id="GO:0051259">
    <property type="term" value="P:protein complex oligomerization"/>
    <property type="evidence" value="ECO:0007669"/>
    <property type="project" value="InterPro"/>
</dbReference>
<name>A0A4D6XX82_9GAMM</name>
<evidence type="ECO:0000256" key="1">
    <source>
        <dbReference type="ARBA" id="ARBA00010476"/>
    </source>
</evidence>
<dbReference type="OrthoDB" id="287587at2"/>
<proteinExistence type="inferred from homology"/>
<dbReference type="InterPro" id="IPR036869">
    <property type="entry name" value="J_dom_sf"/>
</dbReference>
<evidence type="ECO:0000256" key="7">
    <source>
        <dbReference type="HAMAP-Rule" id="MF_00682"/>
    </source>
</evidence>
<dbReference type="Pfam" id="PF07743">
    <property type="entry name" value="HSCB_C"/>
    <property type="match status" value="1"/>
</dbReference>
<dbReference type="InterPro" id="IPR004640">
    <property type="entry name" value="HscB"/>
</dbReference>
<dbReference type="SUPFAM" id="SSF46565">
    <property type="entry name" value="Chaperone J-domain"/>
    <property type="match status" value="1"/>
</dbReference>
<protein>
    <recommendedName>
        <fullName evidence="2 7">Co-chaperone protein HscB</fullName>
    </recommendedName>
    <alternativeName>
        <fullName evidence="6 7">Hsc20</fullName>
    </alternativeName>
</protein>
<dbReference type="InterPro" id="IPR036386">
    <property type="entry name" value="HscB_C_sf"/>
</dbReference>
<dbReference type="GO" id="GO:0006457">
    <property type="term" value="P:protein folding"/>
    <property type="evidence" value="ECO:0007669"/>
    <property type="project" value="UniProtKB-UniRule"/>
</dbReference>
<dbReference type="Gene3D" id="1.20.1280.20">
    <property type="entry name" value="HscB, C-terminal domain"/>
    <property type="match status" value="1"/>
</dbReference>
<dbReference type="EMBL" id="CP034885">
    <property type="protein sequence ID" value="QCI19108.1"/>
    <property type="molecule type" value="Genomic_DNA"/>
</dbReference>
<dbReference type="CDD" id="cd06257">
    <property type="entry name" value="DnaJ"/>
    <property type="match status" value="1"/>
</dbReference>
<comment type="similarity">
    <text evidence="1 7">Belongs to the HscB family.</text>
</comment>
<evidence type="ECO:0000256" key="6">
    <source>
        <dbReference type="ARBA" id="ARBA00030734"/>
    </source>
</evidence>
<dbReference type="RefSeq" id="WP_158367227.1">
    <property type="nucleotide sequence ID" value="NZ_CP034885.1"/>
</dbReference>
<dbReference type="GO" id="GO:0051087">
    <property type="term" value="F:protein-folding chaperone binding"/>
    <property type="evidence" value="ECO:0007669"/>
    <property type="project" value="InterPro"/>
</dbReference>
<dbReference type="PROSITE" id="PS50076">
    <property type="entry name" value="DNAJ_2"/>
    <property type="match status" value="1"/>
</dbReference>
<dbReference type="SMART" id="SM00271">
    <property type="entry name" value="DnaJ"/>
    <property type="match status" value="1"/>
</dbReference>
<evidence type="ECO:0000259" key="8">
    <source>
        <dbReference type="PROSITE" id="PS50076"/>
    </source>
</evidence>
<keyword evidence="3 7" id="KW-0143">Chaperone</keyword>
<evidence type="ECO:0000313" key="9">
    <source>
        <dbReference type="EMBL" id="QCI19108.1"/>
    </source>
</evidence>
<comment type="subunit">
    <text evidence="5 7">Interacts with HscA and stimulates its ATPase activity. Interacts with IscU.</text>
</comment>
<reference evidence="9 10" key="2">
    <citation type="submission" date="2019-05" db="EMBL/GenBank/DDBJ databases">
        <title>Genome evolution of the obligate endosymbiont Buchnera aphidicola.</title>
        <authorList>
            <person name="Moran N.A."/>
        </authorList>
    </citation>
    <scope>NUCLEOTIDE SEQUENCE [LARGE SCALE GENOMIC DNA]</scope>
    <source>
        <strain evidence="9 10">Ane</strain>
    </source>
</reference>
<dbReference type="GO" id="GO:0044571">
    <property type="term" value="P:[2Fe-2S] cluster assembly"/>
    <property type="evidence" value="ECO:0007669"/>
    <property type="project" value="InterPro"/>
</dbReference>